<reference evidence="2 3" key="1">
    <citation type="journal article" date="2016" name="Nat. Commun.">
        <title>Thousands of microbial genomes shed light on interconnected biogeochemical processes in an aquifer system.</title>
        <authorList>
            <person name="Anantharaman K."/>
            <person name="Brown C.T."/>
            <person name="Hug L.A."/>
            <person name="Sharon I."/>
            <person name="Castelle C.J."/>
            <person name="Probst A.J."/>
            <person name="Thomas B.C."/>
            <person name="Singh A."/>
            <person name="Wilkins M.J."/>
            <person name="Karaoz U."/>
            <person name="Brodie E.L."/>
            <person name="Williams K.H."/>
            <person name="Hubbard S.S."/>
            <person name="Banfield J.F."/>
        </authorList>
    </citation>
    <scope>NUCLEOTIDE SEQUENCE [LARGE SCALE GENOMIC DNA]</scope>
</reference>
<proteinExistence type="predicted"/>
<gene>
    <name evidence="2" type="ORF">A3C59_01780</name>
</gene>
<dbReference type="STRING" id="1797768.A3C59_01780"/>
<dbReference type="PANTHER" id="PTHR30319">
    <property type="entry name" value="PHENYLACETIC ACID REGULATOR-RELATED TRANSCRIPTIONAL REPRESSOR"/>
    <property type="match status" value="1"/>
</dbReference>
<dbReference type="PANTHER" id="PTHR30319:SF1">
    <property type="entry name" value="TRANSCRIPTIONAL REPRESSOR PAAX"/>
    <property type="match status" value="1"/>
</dbReference>
<dbReference type="GO" id="GO:0006351">
    <property type="term" value="P:DNA-templated transcription"/>
    <property type="evidence" value="ECO:0007669"/>
    <property type="project" value="TreeGrafter"/>
</dbReference>
<dbReference type="Gene3D" id="3.30.70.2650">
    <property type="match status" value="1"/>
</dbReference>
<dbReference type="EMBL" id="MFCV01000019">
    <property type="protein sequence ID" value="OGE32914.1"/>
    <property type="molecule type" value="Genomic_DNA"/>
</dbReference>
<dbReference type="Pfam" id="PF20803">
    <property type="entry name" value="PaaX_M"/>
    <property type="match status" value="1"/>
</dbReference>
<dbReference type="Proteomes" id="UP000176902">
    <property type="component" value="Unassembled WGS sequence"/>
</dbReference>
<evidence type="ECO:0000259" key="1">
    <source>
        <dbReference type="Pfam" id="PF20803"/>
    </source>
</evidence>
<comment type="caution">
    <text evidence="2">The sequence shown here is derived from an EMBL/GenBank/DDBJ whole genome shotgun (WGS) entry which is preliminary data.</text>
</comment>
<evidence type="ECO:0000313" key="2">
    <source>
        <dbReference type="EMBL" id="OGE32914.1"/>
    </source>
</evidence>
<accession>A0A1F5JWE6</accession>
<organism evidence="2 3">
    <name type="scientific">Candidatus Daviesbacteria bacterium RIFCSPHIGHO2_02_FULL_36_13</name>
    <dbReference type="NCBI Taxonomy" id="1797768"/>
    <lineage>
        <taxon>Bacteria</taxon>
        <taxon>Candidatus Daviesiibacteriota</taxon>
    </lineage>
</organism>
<evidence type="ECO:0000313" key="3">
    <source>
        <dbReference type="Proteomes" id="UP000176902"/>
    </source>
</evidence>
<dbReference type="InterPro" id="IPR048846">
    <property type="entry name" value="PaaX-like_central"/>
</dbReference>
<sequence length="161" mass="19076">MAFKKSLTNLILLAMEKSVDGYLAFEDFAYNPLLVGRDLKKSQLSVALKRLRENGLIELVSDEKLVARLTDSGKDKVLWEKIKSDDEKWDGKWRIVIWDIPEKRRKARDLLRYKLKWLGFKQLQKSIWVTKKDCTEMLRDYINKLGIKEWVRVIEAENVDF</sequence>
<feature type="domain" description="Transcriptional repressor PaaX-like central Cas2-like" evidence="1">
    <location>
        <begin position="87"/>
        <end position="159"/>
    </location>
</feature>
<name>A0A1F5JWE6_9BACT</name>
<dbReference type="AlphaFoldDB" id="A0A1F5JWE6"/>
<protein>
    <recommendedName>
        <fullName evidence="1">Transcriptional repressor PaaX-like central Cas2-like domain-containing protein</fullName>
    </recommendedName>
</protein>